<proteinExistence type="inferred from homology"/>
<keyword evidence="6" id="KW-0808">Transferase</keyword>
<keyword evidence="8" id="KW-0479">Metal-binding</keyword>
<keyword evidence="10" id="KW-0411">Iron-sulfur</keyword>
<evidence type="ECO:0000256" key="13">
    <source>
        <dbReference type="ARBA" id="ARBA00032789"/>
    </source>
</evidence>
<keyword evidence="17" id="KW-1185">Reference proteome</keyword>
<evidence type="ECO:0000256" key="5">
    <source>
        <dbReference type="ARBA" id="ARBA00021915"/>
    </source>
</evidence>
<dbReference type="PANTHER" id="PTHR10762:SF1">
    <property type="entry name" value="2-(3-AMINO-3-CARBOXYPROPYL)HISTIDINE SYNTHASE SUBUNIT 1"/>
    <property type="match status" value="1"/>
</dbReference>
<evidence type="ECO:0000313" key="16">
    <source>
        <dbReference type="EMBL" id="THU66683.1"/>
    </source>
</evidence>
<reference evidence="16 17" key="1">
    <citation type="journal article" date="2019" name="Nat. Plants">
        <title>Genome sequencing of Musa balbisiana reveals subgenome evolution and function divergence in polyploid bananas.</title>
        <authorList>
            <person name="Yao X."/>
        </authorList>
    </citation>
    <scope>NUCLEOTIDE SEQUENCE [LARGE SCALE GENOMIC DNA]</scope>
    <source>
        <strain evidence="17">cv. DH-PKW</strain>
        <tissue evidence="16">Leaves</tissue>
    </source>
</reference>
<comment type="similarity">
    <text evidence="3">Belongs to the DPH1/DPH2 family. DPH1 subfamily.</text>
</comment>
<dbReference type="Pfam" id="PF01866">
    <property type="entry name" value="Diphthamide_syn"/>
    <property type="match status" value="2"/>
</dbReference>
<sequence>MEADDVSSSAAAAAAPPSLSLSNPSNPNSNPNGSVDASKRKKAAAAPKRFVKSQIPASILSDPAINSAAAILPSNYDFEVHKTVHRLASAASRRPALQLPDGLLMYALPLADILLSASTLRLDDVLILADPTYGACCLDDYAASALAADQLIHYGHSCLVPVPSSRLPVLYVFVSIRVDVDRLVDAVLSTFPASSKLALAGTIQFVSAVQAAKSLLSAEGFDITVPQAKPLSAGEVLGCTAPTIPRSKGIEAIVFVADGRFHLEAFMIANPGVPAFRYDPYLGILVLEEYDHKGMKTARKDAILAAREAKRWGVILGTLGRQGTHPSLGQSGEHMEEKALEWTVVLMSGDFTCEDCSIWGLRGCLGANRMSLGFRSRLIHPVAIARVMIYKQISKGIEAIVFVADGRFHLEAFMIANPGVPAFRYDPYLGILVLEEYDHKGMKTARKDAILAAREAKRWGVILGTLGRQGNTRVLDRVVEHMEEKALEWTVVLMSEISPARIALFGDSVDAWVQIACPRLSIDWGEGFTKPMLTTFELDIALGYVPGWWEKERMRVSDNFDGKPVARKEETCSTSSCCQANSSGCNCKSDDLQADYPMDYYSQDGGDWNSSYAKRRPQNSVAKLQNKGGQLELRT</sequence>
<dbReference type="FunFam" id="3.40.50.11860:FF:000002">
    <property type="entry name" value="2-(3-amino-3-carboxypropyl)histidine synthase subunit 1"/>
    <property type="match status" value="1"/>
</dbReference>
<dbReference type="Proteomes" id="UP000317650">
    <property type="component" value="Chromosome 5"/>
</dbReference>
<dbReference type="SFLD" id="SFLDS00032">
    <property type="entry name" value="Radical_SAM_3-amino-3-carboxyp"/>
    <property type="match status" value="2"/>
</dbReference>
<comment type="cofactor">
    <cofactor evidence="1">
        <name>[4Fe-4S] cluster</name>
        <dbReference type="ChEBI" id="CHEBI:49883"/>
    </cofactor>
</comment>
<dbReference type="GO" id="GO:0051536">
    <property type="term" value="F:iron-sulfur cluster binding"/>
    <property type="evidence" value="ECO:0007669"/>
    <property type="project" value="UniProtKB-KW"/>
</dbReference>
<evidence type="ECO:0000256" key="1">
    <source>
        <dbReference type="ARBA" id="ARBA00001966"/>
    </source>
</evidence>
<feature type="region of interest" description="Disordered" evidence="15">
    <location>
        <begin position="612"/>
        <end position="635"/>
    </location>
</feature>
<dbReference type="Gene3D" id="3.40.50.11850">
    <property type="entry name" value="Diphthamide synthesis DPH1/DPH2 domain 2"/>
    <property type="match status" value="2"/>
</dbReference>
<dbReference type="InterPro" id="IPR042264">
    <property type="entry name" value="DPH1/DPH2_2"/>
</dbReference>
<dbReference type="GO" id="GO:0090560">
    <property type="term" value="F:2-(3-amino-3-carboxypropyl)histidine synthase activity"/>
    <property type="evidence" value="ECO:0007669"/>
    <property type="project" value="UniProtKB-EC"/>
</dbReference>
<dbReference type="InterPro" id="IPR042265">
    <property type="entry name" value="DPH1/DPH2_3"/>
</dbReference>
<dbReference type="InterPro" id="IPR042263">
    <property type="entry name" value="DPH1/DPH2_1"/>
</dbReference>
<evidence type="ECO:0000256" key="15">
    <source>
        <dbReference type="SAM" id="MobiDB-lite"/>
    </source>
</evidence>
<keyword evidence="7" id="KW-0949">S-adenosyl-L-methionine</keyword>
<evidence type="ECO:0000256" key="7">
    <source>
        <dbReference type="ARBA" id="ARBA00022691"/>
    </source>
</evidence>
<dbReference type="EC" id="2.5.1.108" evidence="4"/>
<evidence type="ECO:0000256" key="3">
    <source>
        <dbReference type="ARBA" id="ARBA00010173"/>
    </source>
</evidence>
<dbReference type="InterPro" id="IPR016435">
    <property type="entry name" value="DPH1/DPH2"/>
</dbReference>
<dbReference type="STRING" id="52838.A0A4S8JWN7"/>
<feature type="compositionally biased region" description="Low complexity" evidence="15">
    <location>
        <begin position="7"/>
        <end position="32"/>
    </location>
</feature>
<accession>A0A4S8JWN7</accession>
<comment type="pathway">
    <text evidence="2">Protein modification; peptidyl-diphthamide biosynthesis.</text>
</comment>
<dbReference type="GO" id="GO:0046872">
    <property type="term" value="F:metal ion binding"/>
    <property type="evidence" value="ECO:0007669"/>
    <property type="project" value="UniProtKB-KW"/>
</dbReference>
<gene>
    <name evidence="16" type="ORF">C4D60_Mb05t16750</name>
</gene>
<feature type="compositionally biased region" description="Polar residues" evidence="15">
    <location>
        <begin position="612"/>
        <end position="623"/>
    </location>
</feature>
<dbReference type="PANTHER" id="PTHR10762">
    <property type="entry name" value="DIPHTHAMIDE BIOSYNTHESIS PROTEIN"/>
    <property type="match status" value="1"/>
</dbReference>
<dbReference type="AlphaFoldDB" id="A0A4S8JWN7"/>
<comment type="caution">
    <text evidence="16">The sequence shown here is derived from an EMBL/GenBank/DDBJ whole genome shotgun (WGS) entry which is preliminary data.</text>
</comment>
<evidence type="ECO:0000256" key="11">
    <source>
        <dbReference type="ARBA" id="ARBA00031690"/>
    </source>
</evidence>
<dbReference type="GO" id="GO:0017183">
    <property type="term" value="P:protein histidyl modification to diphthamide"/>
    <property type="evidence" value="ECO:0007669"/>
    <property type="project" value="UniProtKB-UniPathway"/>
</dbReference>
<evidence type="ECO:0000256" key="6">
    <source>
        <dbReference type="ARBA" id="ARBA00022679"/>
    </source>
</evidence>
<dbReference type="FunFam" id="3.40.50.11840:FF:000001">
    <property type="entry name" value="2-(3-amino-3-carboxypropyl)histidine synthase subunit 1"/>
    <property type="match status" value="1"/>
</dbReference>
<protein>
    <recommendedName>
        <fullName evidence="5">2-(3-amino-3-carboxypropyl)histidine synthase subunit 1</fullName>
        <ecNumber evidence="4">2.5.1.108</ecNumber>
    </recommendedName>
    <alternativeName>
        <fullName evidence="12">Diphthamide biosynthesis protein 1</fullName>
    </alternativeName>
    <alternativeName>
        <fullName evidence="13">Diphtheria toxin resistance protein 1</fullName>
    </alternativeName>
    <alternativeName>
        <fullName evidence="11">S-adenosyl-L-methionine:L-histidine 3-amino-3-carboxypropyltransferase 1</fullName>
    </alternativeName>
</protein>
<evidence type="ECO:0000256" key="8">
    <source>
        <dbReference type="ARBA" id="ARBA00022723"/>
    </source>
</evidence>
<evidence type="ECO:0000256" key="2">
    <source>
        <dbReference type="ARBA" id="ARBA00005156"/>
    </source>
</evidence>
<evidence type="ECO:0000313" key="17">
    <source>
        <dbReference type="Proteomes" id="UP000317650"/>
    </source>
</evidence>
<name>A0A4S8JWN7_MUSBA</name>
<dbReference type="NCBIfam" id="TIGR00322">
    <property type="entry name" value="diphth2_R"/>
    <property type="match status" value="2"/>
</dbReference>
<evidence type="ECO:0000256" key="12">
    <source>
        <dbReference type="ARBA" id="ARBA00032574"/>
    </source>
</evidence>
<evidence type="ECO:0000256" key="4">
    <source>
        <dbReference type="ARBA" id="ARBA00012221"/>
    </source>
</evidence>
<comment type="catalytic activity">
    <reaction evidence="14">
        <text>L-histidyl-[translation elongation factor 2] + S-adenosyl-L-methionine = 2-[(3S)-amino-3-carboxypropyl]-L-histidyl-[translation elongation factor 2] + S-methyl-5'-thioadenosine + H(+)</text>
        <dbReference type="Rhea" id="RHEA:36783"/>
        <dbReference type="Rhea" id="RHEA-COMP:9748"/>
        <dbReference type="Rhea" id="RHEA-COMP:9749"/>
        <dbReference type="ChEBI" id="CHEBI:15378"/>
        <dbReference type="ChEBI" id="CHEBI:17509"/>
        <dbReference type="ChEBI" id="CHEBI:29979"/>
        <dbReference type="ChEBI" id="CHEBI:59789"/>
        <dbReference type="ChEBI" id="CHEBI:73995"/>
        <dbReference type="EC" id="2.5.1.108"/>
    </reaction>
</comment>
<dbReference type="Gene3D" id="3.40.50.11860">
    <property type="entry name" value="Diphthamide synthesis DPH1/DPH2 domain 3"/>
    <property type="match status" value="2"/>
</dbReference>
<dbReference type="EMBL" id="PYDT01000003">
    <property type="protein sequence ID" value="THU66683.1"/>
    <property type="molecule type" value="Genomic_DNA"/>
</dbReference>
<dbReference type="UniPathway" id="UPA00559"/>
<feature type="region of interest" description="Disordered" evidence="15">
    <location>
        <begin position="1"/>
        <end position="49"/>
    </location>
</feature>
<keyword evidence="9" id="KW-0408">Iron</keyword>
<evidence type="ECO:0000256" key="9">
    <source>
        <dbReference type="ARBA" id="ARBA00023004"/>
    </source>
</evidence>
<dbReference type="Gene3D" id="3.40.50.11840">
    <property type="entry name" value="Diphthamide synthesis DPH1/DPH2 domain 1"/>
    <property type="match status" value="1"/>
</dbReference>
<dbReference type="FunFam" id="3.40.50.11850:FF:000002">
    <property type="entry name" value="2-(3-amino-3-carboxypropyl)histidine synthase subunit 1"/>
    <property type="match status" value="1"/>
</dbReference>
<evidence type="ECO:0000256" key="14">
    <source>
        <dbReference type="ARBA" id="ARBA00048403"/>
    </source>
</evidence>
<evidence type="ECO:0000256" key="10">
    <source>
        <dbReference type="ARBA" id="ARBA00023014"/>
    </source>
</evidence>
<organism evidence="16 17">
    <name type="scientific">Musa balbisiana</name>
    <name type="common">Banana</name>
    <dbReference type="NCBI Taxonomy" id="52838"/>
    <lineage>
        <taxon>Eukaryota</taxon>
        <taxon>Viridiplantae</taxon>
        <taxon>Streptophyta</taxon>
        <taxon>Embryophyta</taxon>
        <taxon>Tracheophyta</taxon>
        <taxon>Spermatophyta</taxon>
        <taxon>Magnoliopsida</taxon>
        <taxon>Liliopsida</taxon>
        <taxon>Zingiberales</taxon>
        <taxon>Musaceae</taxon>
        <taxon>Musa</taxon>
    </lineage>
</organism>